<feature type="domain" description="Reverse transcriptase RNase H-like" evidence="10">
    <location>
        <begin position="1102"/>
        <end position="1203"/>
    </location>
</feature>
<sequence length="1397" mass="156638">MPSSNNTRFLSPARIEHVPSCLRLPPPRLAPASFPQLFADTPTKYNPSPGPKPSTSFSAVRYKSEPETGEKPKLTTLTPFHPPIQLPSVLANWRLLAPPSDSSSDERDSSLLSSPPMSPHHARPHMPSSPVSLPALISPPLTPAAPVSPARNTPTPVSQLSEPAQSDHIVPFGPAPRPRRYSSDSDSFVIPSNMPPTLSKPSREAVIAQTSQTQPPTFSEGIVTPSVLDDFDWFCQHYFRAKDIAPVDQVAKILYCLESQRMRTWVKANEAMLSALTFTEFITRMHEKWLKPDWEDEVLAKLHSFQGDKSFETWVGEIRRSNAILHGLMGFVEDNQLIAHILIHINNDLWDEYKAKDHNNHISNVTDVEDWIAEVIKIDDGLQHAQDNANKVWLHAAITVGNSLPQAPKTSKTPLTKNVVNTTPSNAVASGSSGKWVDKLTKSERELIMNHHGCLKCRKLYADHQVRDCIAPPLLHAEYEPLTPDITAAAKTSWDCKRSAAGNRAAPTNIAAIFETTIASIEDGSSDGDDEMDHHADEYVLPKHLWWNCHISAPSCLPSPVNVLIDSGAPPALISSSFTDSLALPRFKLRHPLHIAAAFSTAKDSVGQLVLDEFVKITVQSPDAQWQSHTQVFIICPNLFMELIIGLDFLARNHLVVDAGSRSMIDKNRGLDLLNLPDATLNRIPLKVFPFIQCQTEAKAIRAGQAKARKVRKQCHLQLEALFLREPARFNFTAHTSEPNTIALIRTRIETLASLDHLCSLIAKYKAIFEDCFPSDIPHIKDLPTSVHHHIGVKPGASINVARAYSCPRKYREEWKTLIDQNYAAGRIRPSSSPFVSPSFIIPKTDPTVLPYWVNDYRLLNKVTVPDHYPLPRIEDILADCAKGKIWGKIDMTNSFFQTLVHPDHIKYTATLTPFGLWEWVVMPMGLRNAPAMHQRRVTLILRELIGKICHVYLDDVIIWSNSIEEHEHNVSLVLEALHAAHLYCSKKKSDLFTTEINFLGHHISARGIEADTSKVEKIMNWPVPTKAKHVWQFLGLVRYIAAFLPALADHTTILTPLTRKECNKDFPKWLPCHQTAFEGIKSLVLSRDCLTTIDHIHPGSNRIFVTCDASKCRTGAVLSFGETWETARPVAFESRQLAGVELNYPVHEQELLAILRALRKWRNDLLGTPIEIYTNHKTLKNFDTQKDLSPRQARWMEYLSQYDFTITYIKGEDNTVADALSRLPSSYVLPIAIAPIWTITSDKSSLMDIVKGYQHDPWTWQILKDLTAGFISASSGIQECHGLLYFGSRLVIPKFKNLQENLFRMAHDALGHFGGDKSYASLRNEYYWPNMRRDLVVTYVPSCPDCQRNKGCTTKPAGPLHPLPVPDARFSSVTLDFIGPLPEDEGFDSVVTMTCR</sequence>
<dbReference type="EMBL" id="LUEZ02000049">
    <property type="protein sequence ID" value="RDB22516.1"/>
    <property type="molecule type" value="Genomic_DNA"/>
</dbReference>
<keyword evidence="5" id="KW-0255">Endonuclease</keyword>
<evidence type="ECO:0000259" key="11">
    <source>
        <dbReference type="Pfam" id="PF17921"/>
    </source>
</evidence>
<evidence type="ECO:0000256" key="7">
    <source>
        <dbReference type="ARBA" id="ARBA00022918"/>
    </source>
</evidence>
<dbReference type="Proteomes" id="UP000076154">
    <property type="component" value="Unassembled WGS sequence"/>
</dbReference>
<dbReference type="PANTHER" id="PTHR37984:SF5">
    <property type="entry name" value="PROTEIN NYNRIN-LIKE"/>
    <property type="match status" value="1"/>
</dbReference>
<proteinExistence type="predicted"/>
<evidence type="ECO:0000256" key="1">
    <source>
        <dbReference type="ARBA" id="ARBA00012493"/>
    </source>
</evidence>
<evidence type="ECO:0000256" key="4">
    <source>
        <dbReference type="ARBA" id="ARBA00022722"/>
    </source>
</evidence>
<feature type="compositionally biased region" description="Polar residues" evidence="8">
    <location>
        <begin position="150"/>
        <end position="164"/>
    </location>
</feature>
<dbReference type="CDD" id="cd00303">
    <property type="entry name" value="retropepsin_like"/>
    <property type="match status" value="1"/>
</dbReference>
<dbReference type="Pfam" id="PF17917">
    <property type="entry name" value="RT_RNaseH"/>
    <property type="match status" value="1"/>
</dbReference>
<keyword evidence="4" id="KW-0540">Nuclease</keyword>
<dbReference type="CDD" id="cd09274">
    <property type="entry name" value="RNase_HI_RT_Ty3"/>
    <property type="match status" value="1"/>
</dbReference>
<dbReference type="STRING" id="39966.A0A369JUT8"/>
<dbReference type="InterPro" id="IPR041588">
    <property type="entry name" value="Integrase_H2C2"/>
</dbReference>
<dbReference type="InterPro" id="IPR000477">
    <property type="entry name" value="RT_dom"/>
</dbReference>
<dbReference type="Gene3D" id="1.10.340.70">
    <property type="match status" value="1"/>
</dbReference>
<keyword evidence="7" id="KW-0695">RNA-directed DNA polymerase</keyword>
<dbReference type="CDD" id="cd01647">
    <property type="entry name" value="RT_LTR"/>
    <property type="match status" value="1"/>
</dbReference>
<dbReference type="Gene3D" id="3.10.10.10">
    <property type="entry name" value="HIV Type 1 Reverse Transcriptase, subunit A, domain 1"/>
    <property type="match status" value="1"/>
</dbReference>
<keyword evidence="13" id="KW-1185">Reference proteome</keyword>
<feature type="compositionally biased region" description="Basic and acidic residues" evidence="8">
    <location>
        <begin position="62"/>
        <end position="73"/>
    </location>
</feature>
<dbReference type="GO" id="GO:0004519">
    <property type="term" value="F:endonuclease activity"/>
    <property type="evidence" value="ECO:0007669"/>
    <property type="project" value="UniProtKB-KW"/>
</dbReference>
<dbReference type="EC" id="2.7.7.49" evidence="1"/>
<dbReference type="PANTHER" id="PTHR37984">
    <property type="entry name" value="PROTEIN CBG26694"/>
    <property type="match status" value="1"/>
</dbReference>
<dbReference type="Gene3D" id="3.30.70.270">
    <property type="match status" value="2"/>
</dbReference>
<name>A0A369JUT8_HYPMA</name>
<dbReference type="FunCoup" id="A0A369JUT8">
    <property type="interactions" value="2"/>
</dbReference>
<dbReference type="InterPro" id="IPR021109">
    <property type="entry name" value="Peptidase_aspartic_dom_sf"/>
</dbReference>
<evidence type="ECO:0000313" key="12">
    <source>
        <dbReference type="EMBL" id="RDB22516.1"/>
    </source>
</evidence>
<dbReference type="GO" id="GO:0003964">
    <property type="term" value="F:RNA-directed DNA polymerase activity"/>
    <property type="evidence" value="ECO:0007669"/>
    <property type="project" value="UniProtKB-KW"/>
</dbReference>
<keyword evidence="3" id="KW-0548">Nucleotidyltransferase</keyword>
<dbReference type="InterPro" id="IPR041373">
    <property type="entry name" value="RT_RNaseH"/>
</dbReference>
<dbReference type="GO" id="GO:0016787">
    <property type="term" value="F:hydrolase activity"/>
    <property type="evidence" value="ECO:0007669"/>
    <property type="project" value="UniProtKB-KW"/>
</dbReference>
<evidence type="ECO:0000256" key="8">
    <source>
        <dbReference type="SAM" id="MobiDB-lite"/>
    </source>
</evidence>
<reference evidence="12" key="1">
    <citation type="submission" date="2018-04" db="EMBL/GenBank/DDBJ databases">
        <title>Whole genome sequencing of Hypsizygus marmoreus.</title>
        <authorList>
            <person name="Choi I.-G."/>
            <person name="Min B."/>
            <person name="Kim J.-G."/>
            <person name="Kim S."/>
            <person name="Oh Y.-L."/>
            <person name="Kong W.-S."/>
            <person name="Park H."/>
            <person name="Jeong J."/>
            <person name="Song E.-S."/>
        </authorList>
    </citation>
    <scope>NUCLEOTIDE SEQUENCE [LARGE SCALE GENOMIC DNA]</scope>
    <source>
        <strain evidence="12">51987-8</strain>
    </source>
</reference>
<dbReference type="Pfam" id="PF17921">
    <property type="entry name" value="Integrase_H2C2"/>
    <property type="match status" value="1"/>
</dbReference>
<keyword evidence="2" id="KW-0808">Transferase</keyword>
<dbReference type="InterPro" id="IPR043502">
    <property type="entry name" value="DNA/RNA_pol_sf"/>
</dbReference>
<protein>
    <recommendedName>
        <fullName evidence="1">RNA-directed DNA polymerase</fullName>
        <ecNumber evidence="1">2.7.7.49</ecNumber>
    </recommendedName>
</protein>
<dbReference type="InterPro" id="IPR050951">
    <property type="entry name" value="Retrovirus_Pol_polyprotein"/>
</dbReference>
<evidence type="ECO:0000259" key="9">
    <source>
        <dbReference type="Pfam" id="PF00078"/>
    </source>
</evidence>
<evidence type="ECO:0000256" key="3">
    <source>
        <dbReference type="ARBA" id="ARBA00022695"/>
    </source>
</evidence>
<dbReference type="OrthoDB" id="3268967at2759"/>
<dbReference type="SUPFAM" id="SSF56672">
    <property type="entry name" value="DNA/RNA polymerases"/>
    <property type="match status" value="1"/>
</dbReference>
<organism evidence="12 13">
    <name type="scientific">Hypsizygus marmoreus</name>
    <name type="common">White beech mushroom</name>
    <name type="synonym">Agaricus marmoreus</name>
    <dbReference type="NCBI Taxonomy" id="39966"/>
    <lineage>
        <taxon>Eukaryota</taxon>
        <taxon>Fungi</taxon>
        <taxon>Dikarya</taxon>
        <taxon>Basidiomycota</taxon>
        <taxon>Agaricomycotina</taxon>
        <taxon>Agaricomycetes</taxon>
        <taxon>Agaricomycetidae</taxon>
        <taxon>Agaricales</taxon>
        <taxon>Tricholomatineae</taxon>
        <taxon>Lyophyllaceae</taxon>
        <taxon>Hypsizygus</taxon>
    </lineage>
</organism>
<feature type="domain" description="Integrase zinc-binding" evidence="11">
    <location>
        <begin position="1297"/>
        <end position="1351"/>
    </location>
</feature>
<gene>
    <name evidence="12" type="primary">TY3B-I_2</name>
    <name evidence="12" type="ORF">Hypma_010175</name>
</gene>
<feature type="region of interest" description="Disordered" evidence="8">
    <location>
        <begin position="97"/>
        <end position="195"/>
    </location>
</feature>
<evidence type="ECO:0000256" key="5">
    <source>
        <dbReference type="ARBA" id="ARBA00022759"/>
    </source>
</evidence>
<evidence type="ECO:0000313" key="13">
    <source>
        <dbReference type="Proteomes" id="UP000076154"/>
    </source>
</evidence>
<feature type="domain" description="Reverse transcriptase" evidence="9">
    <location>
        <begin position="855"/>
        <end position="1004"/>
    </location>
</feature>
<feature type="region of interest" description="Disordered" evidence="8">
    <location>
        <begin position="40"/>
        <end position="81"/>
    </location>
</feature>
<keyword evidence="6" id="KW-0378">Hydrolase</keyword>
<dbReference type="Pfam" id="PF08284">
    <property type="entry name" value="RVP_2"/>
    <property type="match status" value="1"/>
</dbReference>
<evidence type="ECO:0000256" key="6">
    <source>
        <dbReference type="ARBA" id="ARBA00022801"/>
    </source>
</evidence>
<dbReference type="InParanoid" id="A0A369JUT8"/>
<comment type="caution">
    <text evidence="12">The sequence shown here is derived from an EMBL/GenBank/DDBJ whole genome shotgun (WGS) entry which is preliminary data.</text>
</comment>
<evidence type="ECO:0000256" key="2">
    <source>
        <dbReference type="ARBA" id="ARBA00022679"/>
    </source>
</evidence>
<dbReference type="Pfam" id="PF00078">
    <property type="entry name" value="RVT_1"/>
    <property type="match status" value="1"/>
</dbReference>
<accession>A0A369JUT8</accession>
<dbReference type="InterPro" id="IPR043128">
    <property type="entry name" value="Rev_trsase/Diguanyl_cyclase"/>
</dbReference>
<dbReference type="Gene3D" id="2.40.70.10">
    <property type="entry name" value="Acid Proteases"/>
    <property type="match status" value="1"/>
</dbReference>
<evidence type="ECO:0000259" key="10">
    <source>
        <dbReference type="Pfam" id="PF17917"/>
    </source>
</evidence>